<protein>
    <submittedName>
        <fullName evidence="3">DNA-processing protein DprA</fullName>
    </submittedName>
</protein>
<comment type="similarity">
    <text evidence="1">Belongs to the DprA/Smf family.</text>
</comment>
<gene>
    <name evidence="3" type="ORF">DCBHLPFO_00171</name>
    <name evidence="4" type="ORF">V2E25_02515</name>
</gene>
<dbReference type="RefSeq" id="WP_060823367.1">
    <property type="nucleotide sequence ID" value="NZ_AP014657.1"/>
</dbReference>
<sequence>MNEILLYLAAKYKGEWNRIYKAIKEKENILEEEFNNSIKIIKQDNFKFVSIIDKEYPKQLLNMNKPPFVLFYEGNWEILSNAKKCVYLTGEYETEEIVKYIDRLENNEDYVFFSMFWNGLEKTILRKLLERKFKVVILLPSGIEYAKNNLNLDIFQNENCLFLSEYPNNYHSTKEAFYARQRICACFCKKMILLSSLDQKYNSVINEFLDQGKDIECLIFKDHLNDDKNIELINQGATLISDKNEIC</sequence>
<dbReference type="PANTHER" id="PTHR43022:SF1">
    <property type="entry name" value="PROTEIN SMF"/>
    <property type="match status" value="1"/>
</dbReference>
<evidence type="ECO:0000259" key="2">
    <source>
        <dbReference type="Pfam" id="PF02481"/>
    </source>
</evidence>
<dbReference type="Proteomes" id="UP001432074">
    <property type="component" value="Chromosome"/>
</dbReference>
<dbReference type="InterPro" id="IPR057666">
    <property type="entry name" value="DrpA_SLOG"/>
</dbReference>
<dbReference type="EMBL" id="JAPFAR010000042">
    <property type="protein sequence ID" value="MDI3349536.1"/>
    <property type="molecule type" value="Genomic_DNA"/>
</dbReference>
<dbReference type="EMBL" id="CP143577">
    <property type="protein sequence ID" value="WVN21829.1"/>
    <property type="molecule type" value="Genomic_DNA"/>
</dbReference>
<evidence type="ECO:0000313" key="3">
    <source>
        <dbReference type="EMBL" id="MDI3349536.1"/>
    </source>
</evidence>
<evidence type="ECO:0000313" key="5">
    <source>
        <dbReference type="Proteomes" id="UP001162175"/>
    </source>
</evidence>
<evidence type="ECO:0000313" key="6">
    <source>
        <dbReference type="Proteomes" id="UP001432074"/>
    </source>
</evidence>
<dbReference type="GO" id="GO:0009294">
    <property type="term" value="P:DNA-mediated transformation"/>
    <property type="evidence" value="ECO:0007669"/>
    <property type="project" value="InterPro"/>
</dbReference>
<dbReference type="Gene3D" id="3.40.50.450">
    <property type="match status" value="1"/>
</dbReference>
<dbReference type="Proteomes" id="UP001162175">
    <property type="component" value="Unassembled WGS sequence"/>
</dbReference>
<keyword evidence="6" id="KW-1185">Reference proteome</keyword>
<name>A0AA43TZZ2_MYCAR</name>
<evidence type="ECO:0000256" key="1">
    <source>
        <dbReference type="ARBA" id="ARBA00006525"/>
    </source>
</evidence>
<reference evidence="3" key="1">
    <citation type="submission" date="2022-11" db="EMBL/GenBank/DDBJ databases">
        <title>Draft genome of Mycoplasma arginini isolated from fly.</title>
        <authorList>
            <person name="Severgnini M."/>
            <person name="Gioia G."/>
            <person name="Cremonesi P."/>
            <person name="Moroni P."/>
            <person name="Addis M.F."/>
            <person name="Castiglioni B."/>
        </authorList>
    </citation>
    <scope>NUCLEOTIDE SEQUENCE</scope>
    <source>
        <strain evidence="3">QMP CG1-1632</strain>
    </source>
</reference>
<dbReference type="GeneID" id="80703436"/>
<evidence type="ECO:0000313" key="4">
    <source>
        <dbReference type="EMBL" id="WVN21829.1"/>
    </source>
</evidence>
<dbReference type="AlphaFoldDB" id="A0AA43TZZ2"/>
<dbReference type="PANTHER" id="PTHR43022">
    <property type="entry name" value="PROTEIN SMF"/>
    <property type="match status" value="1"/>
</dbReference>
<dbReference type="InterPro" id="IPR003488">
    <property type="entry name" value="DprA"/>
</dbReference>
<feature type="domain" description="Smf/DprA SLOG" evidence="2">
    <location>
        <begin position="48"/>
        <end position="246"/>
    </location>
</feature>
<reference evidence="4" key="2">
    <citation type="submission" date="2024-01" db="EMBL/GenBank/DDBJ databases">
        <title>Complete genome sequence of Mycoplasma arginini type strain G 230.</title>
        <authorList>
            <person name="Spergser J."/>
        </authorList>
    </citation>
    <scope>NUCLEOTIDE SEQUENCE</scope>
    <source>
        <strain evidence="4">NCTC 10129</strain>
    </source>
</reference>
<accession>A0AA43TZZ2</accession>
<organism evidence="3 5">
    <name type="scientific">Mycoplasmopsis arginini</name>
    <name type="common">Mycoplasma arginini</name>
    <dbReference type="NCBI Taxonomy" id="2094"/>
    <lineage>
        <taxon>Bacteria</taxon>
        <taxon>Bacillati</taxon>
        <taxon>Mycoplasmatota</taxon>
        <taxon>Mycoplasmoidales</taxon>
        <taxon>Metamycoplasmataceae</taxon>
        <taxon>Mycoplasmopsis</taxon>
    </lineage>
</organism>
<proteinExistence type="inferred from homology"/>
<dbReference type="Pfam" id="PF02481">
    <property type="entry name" value="DNA_processg_A"/>
    <property type="match status" value="1"/>
</dbReference>